<keyword evidence="2" id="KW-0812">Transmembrane</keyword>
<keyword evidence="4" id="KW-1185">Reference proteome</keyword>
<protein>
    <submittedName>
        <fullName evidence="3">Uncharacterized protein</fullName>
    </submittedName>
</protein>
<keyword evidence="2" id="KW-0472">Membrane</keyword>
<comment type="caution">
    <text evidence="3">The sequence shown here is derived from an EMBL/GenBank/DDBJ whole genome shotgun (WGS) entry which is preliminary data.</text>
</comment>
<evidence type="ECO:0000313" key="4">
    <source>
        <dbReference type="Proteomes" id="UP000299102"/>
    </source>
</evidence>
<evidence type="ECO:0000256" key="1">
    <source>
        <dbReference type="SAM" id="MobiDB-lite"/>
    </source>
</evidence>
<evidence type="ECO:0000256" key="2">
    <source>
        <dbReference type="SAM" id="Phobius"/>
    </source>
</evidence>
<dbReference type="EMBL" id="BGZK01000071">
    <property type="protein sequence ID" value="GBP15343.1"/>
    <property type="molecule type" value="Genomic_DNA"/>
</dbReference>
<feature type="region of interest" description="Disordered" evidence="1">
    <location>
        <begin position="157"/>
        <end position="183"/>
    </location>
</feature>
<feature type="transmembrane region" description="Helical" evidence="2">
    <location>
        <begin position="31"/>
        <end position="50"/>
    </location>
</feature>
<dbReference type="Proteomes" id="UP000299102">
    <property type="component" value="Unassembled WGS sequence"/>
</dbReference>
<sequence>MVIATREPFSPKDCWFCERCDLPVAMMLLRVSTWFIIVPLAMILPLQIIFSKRGVICAARRAGALEARGGLEPPAPPAPPTSPAEYLQRVRTTYFTPHNNSIINGIRSHERWLVYIKRYSRLQGAKTAVISKQLAVAAAWGERRDASLGLPLERAGPCRGARRPASRPRLGCHLSPAAFKPPH</sequence>
<accession>A0A4C1TLG3</accession>
<gene>
    <name evidence="3" type="ORF">EVAR_80522_1</name>
</gene>
<keyword evidence="2" id="KW-1133">Transmembrane helix</keyword>
<reference evidence="3 4" key="1">
    <citation type="journal article" date="2019" name="Commun. Biol.">
        <title>The bagworm genome reveals a unique fibroin gene that provides high tensile strength.</title>
        <authorList>
            <person name="Kono N."/>
            <person name="Nakamura H."/>
            <person name="Ohtoshi R."/>
            <person name="Tomita M."/>
            <person name="Numata K."/>
            <person name="Arakawa K."/>
        </authorList>
    </citation>
    <scope>NUCLEOTIDE SEQUENCE [LARGE SCALE GENOMIC DNA]</scope>
</reference>
<evidence type="ECO:0000313" key="3">
    <source>
        <dbReference type="EMBL" id="GBP15343.1"/>
    </source>
</evidence>
<dbReference type="AlphaFoldDB" id="A0A4C1TLG3"/>
<name>A0A4C1TLG3_EUMVA</name>
<organism evidence="3 4">
    <name type="scientific">Eumeta variegata</name>
    <name type="common">Bagworm moth</name>
    <name type="synonym">Eumeta japonica</name>
    <dbReference type="NCBI Taxonomy" id="151549"/>
    <lineage>
        <taxon>Eukaryota</taxon>
        <taxon>Metazoa</taxon>
        <taxon>Ecdysozoa</taxon>
        <taxon>Arthropoda</taxon>
        <taxon>Hexapoda</taxon>
        <taxon>Insecta</taxon>
        <taxon>Pterygota</taxon>
        <taxon>Neoptera</taxon>
        <taxon>Endopterygota</taxon>
        <taxon>Lepidoptera</taxon>
        <taxon>Glossata</taxon>
        <taxon>Ditrysia</taxon>
        <taxon>Tineoidea</taxon>
        <taxon>Psychidae</taxon>
        <taxon>Oiketicinae</taxon>
        <taxon>Eumeta</taxon>
    </lineage>
</organism>
<proteinExistence type="predicted"/>